<dbReference type="KEGG" id="xap:XA3_00640"/>
<gene>
    <name evidence="2" type="ORF">XA3_00640</name>
</gene>
<keyword evidence="1" id="KW-0812">Transmembrane</keyword>
<feature type="transmembrane region" description="Helical" evidence="1">
    <location>
        <begin position="247"/>
        <end position="269"/>
    </location>
</feature>
<keyword evidence="1" id="KW-0472">Membrane</keyword>
<dbReference type="AlphaFoldDB" id="A0AAU9DR44"/>
<evidence type="ECO:0000313" key="3">
    <source>
        <dbReference type="Proteomes" id="UP001321861"/>
    </source>
</evidence>
<dbReference type="EMBL" id="AP026802">
    <property type="protein sequence ID" value="BDR57623.1"/>
    <property type="molecule type" value="Genomic_DNA"/>
</dbReference>
<keyword evidence="1" id="KW-1133">Transmembrane helix</keyword>
<evidence type="ECO:0000313" key="2">
    <source>
        <dbReference type="EMBL" id="BDR57623.1"/>
    </source>
</evidence>
<evidence type="ECO:0000256" key="1">
    <source>
        <dbReference type="SAM" id="Phobius"/>
    </source>
</evidence>
<feature type="transmembrane region" description="Helical" evidence="1">
    <location>
        <begin position="289"/>
        <end position="313"/>
    </location>
</feature>
<sequence length="315" mass="35916">MKEESNYIYNLLNDIYVKHQNSDIGLDSILKNESFKKFFKFYLEPEHYRTICFEAIDNFITRIDTVDYQDGASNVSNEETDKIMLNFSNDLSDAIDIRLSMQNDSNESYLGGVKEVRDHINIIVLKKICFKTYPVMTAVSKVVSSQELRIRDQKKSLDDFIDNSYHKLRDLDNEQEGIKESIDTLNSDLEKSKEGVNEIRSIKSTIYTDFIAILGIFSALIFSLFGGFSSISNILTEVSGKQSISRIIISISLLGILLICLIFCLLQFIATMSNRSISLSNNKNPFSKYPIFIVSLIIFFIMAIIGLACMIFAHI</sequence>
<reference evidence="2 3" key="1">
    <citation type="journal article" date="2023" name="Microbiol. Spectr.">
        <title>Symbiosis of Carpenter Bees with Uncharacterized Lactic Acid Bacteria Showing NAD Auxotrophy.</title>
        <authorList>
            <person name="Kawasaki S."/>
            <person name="Ozawa K."/>
            <person name="Mori T."/>
            <person name="Yamamoto A."/>
            <person name="Ito M."/>
            <person name="Ohkuma M."/>
            <person name="Sakamoto M."/>
            <person name="Matsutani M."/>
        </authorList>
    </citation>
    <scope>NUCLEOTIDE SEQUENCE [LARGE SCALE GENOMIC DNA]</scope>
    <source>
        <strain evidence="2 3">XA3</strain>
    </source>
</reference>
<feature type="transmembrane region" description="Helical" evidence="1">
    <location>
        <begin position="210"/>
        <end position="235"/>
    </location>
</feature>
<accession>A0AAU9DR44</accession>
<organism evidence="2 3">
    <name type="scientific">Xylocopilactobacillus apicola</name>
    <dbReference type="NCBI Taxonomy" id="2932184"/>
    <lineage>
        <taxon>Bacteria</taxon>
        <taxon>Bacillati</taxon>
        <taxon>Bacillota</taxon>
        <taxon>Bacilli</taxon>
        <taxon>Lactobacillales</taxon>
        <taxon>Lactobacillaceae</taxon>
        <taxon>Xylocopilactobacillus</taxon>
    </lineage>
</organism>
<protein>
    <submittedName>
        <fullName evidence="2">Uncharacterized protein</fullName>
    </submittedName>
</protein>
<proteinExistence type="predicted"/>
<keyword evidence="3" id="KW-1185">Reference proteome</keyword>
<dbReference type="Proteomes" id="UP001321861">
    <property type="component" value="Chromosome"/>
</dbReference>
<dbReference type="RefSeq" id="WP_317635579.1">
    <property type="nucleotide sequence ID" value="NZ_AP026802.1"/>
</dbReference>
<name>A0AAU9DR44_9LACO</name>